<organism evidence="3 4">
    <name type="scientific">Micromonospora musae</name>
    <dbReference type="NCBI Taxonomy" id="1894970"/>
    <lineage>
        <taxon>Bacteria</taxon>
        <taxon>Bacillati</taxon>
        <taxon>Actinomycetota</taxon>
        <taxon>Actinomycetes</taxon>
        <taxon>Micromonosporales</taxon>
        <taxon>Micromonosporaceae</taxon>
        <taxon>Micromonospora</taxon>
    </lineage>
</organism>
<dbReference type="InterPro" id="IPR052916">
    <property type="entry name" value="Type-I_RE_MTase_Subunit"/>
</dbReference>
<keyword evidence="1" id="KW-0680">Restriction system</keyword>
<evidence type="ECO:0000313" key="3">
    <source>
        <dbReference type="EMBL" id="RKN32453.1"/>
    </source>
</evidence>
<evidence type="ECO:0000256" key="1">
    <source>
        <dbReference type="ARBA" id="ARBA00022747"/>
    </source>
</evidence>
<keyword evidence="3" id="KW-0808">Transferase</keyword>
<evidence type="ECO:0000259" key="2">
    <source>
        <dbReference type="Pfam" id="PF02384"/>
    </source>
</evidence>
<evidence type="ECO:0000313" key="4">
    <source>
        <dbReference type="Proteomes" id="UP000275865"/>
    </source>
</evidence>
<dbReference type="AlphaFoldDB" id="A0A3A9Y717"/>
<feature type="domain" description="DNA methylase adenine-specific" evidence="2">
    <location>
        <begin position="157"/>
        <end position="384"/>
    </location>
</feature>
<keyword evidence="3" id="KW-0489">Methyltransferase</keyword>
<dbReference type="GO" id="GO:0008170">
    <property type="term" value="F:N-methyltransferase activity"/>
    <property type="evidence" value="ECO:0007669"/>
    <property type="project" value="InterPro"/>
</dbReference>
<dbReference type="InterPro" id="IPR029063">
    <property type="entry name" value="SAM-dependent_MTases_sf"/>
</dbReference>
<name>A0A3A9Y717_9ACTN</name>
<comment type="caution">
    <text evidence="3">The sequence shown here is derived from an EMBL/GenBank/DDBJ whole genome shotgun (WGS) entry which is preliminary data.</text>
</comment>
<dbReference type="InterPro" id="IPR002052">
    <property type="entry name" value="DNA_methylase_N6_adenine_CS"/>
</dbReference>
<dbReference type="EMBL" id="RAZT01000006">
    <property type="protein sequence ID" value="RKN32453.1"/>
    <property type="molecule type" value="Genomic_DNA"/>
</dbReference>
<dbReference type="Pfam" id="PF02384">
    <property type="entry name" value="N6_Mtase"/>
    <property type="match status" value="1"/>
</dbReference>
<dbReference type="PANTHER" id="PTHR42998">
    <property type="entry name" value="TYPE I RESTRICTION ENZYME HINDVIIP M PROTEIN-RELATED"/>
    <property type="match status" value="1"/>
</dbReference>
<dbReference type="SUPFAM" id="SSF53335">
    <property type="entry name" value="S-adenosyl-L-methionine-dependent methyltransferases"/>
    <property type="match status" value="1"/>
</dbReference>
<protein>
    <submittedName>
        <fullName evidence="3">SAM-dependent methyltransferase</fullName>
    </submittedName>
</protein>
<dbReference type="InterPro" id="IPR003356">
    <property type="entry name" value="DNA_methylase_A-5"/>
</dbReference>
<dbReference type="PANTHER" id="PTHR42998:SF1">
    <property type="entry name" value="TYPE I RESTRICTION ENZYME HINDI METHYLASE SUBUNIT"/>
    <property type="match status" value="1"/>
</dbReference>
<dbReference type="Gene3D" id="3.40.50.150">
    <property type="entry name" value="Vaccinia Virus protein VP39"/>
    <property type="match status" value="1"/>
</dbReference>
<accession>A0A3A9Y717</accession>
<dbReference type="PRINTS" id="PR00507">
    <property type="entry name" value="N12N6MTFRASE"/>
</dbReference>
<dbReference type="GO" id="GO:0003677">
    <property type="term" value="F:DNA binding"/>
    <property type="evidence" value="ECO:0007669"/>
    <property type="project" value="InterPro"/>
</dbReference>
<proteinExistence type="predicted"/>
<dbReference type="PROSITE" id="PS00092">
    <property type="entry name" value="N6_MTASE"/>
    <property type="match status" value="1"/>
</dbReference>
<dbReference type="GO" id="GO:0032259">
    <property type="term" value="P:methylation"/>
    <property type="evidence" value="ECO:0007669"/>
    <property type="project" value="UniProtKB-KW"/>
</dbReference>
<dbReference type="GO" id="GO:0009307">
    <property type="term" value="P:DNA restriction-modification system"/>
    <property type="evidence" value="ECO:0007669"/>
    <property type="project" value="UniProtKB-KW"/>
</dbReference>
<sequence>MSSADGATVASSDIARLAGVGRAAVSNWRRRFPDFPQPAGGTSASPLYALRDVEEWLARHGKPYDITPRDRLWQALRGSSADLELGDRIGYLGGFLVVLERAPERWKALADQPEPVVAGSLVDLLRSVLPEFEGLITDVPDVDAVTIIRLTAQAAERDSAAEVFDFLCKRYLEVHSRRHTVTPSWVADLMVSLTGSTGSRVLDPACGLGTLLRAGRATGAALVSGQEINLTAARLAVARLLLHGAQPRLAVGDSLRHDAFPGELFEAVICNPPFGERSWGYDDLTTDSRWTYGMPPRSEPELAWLQHCLAHVKPGGHAAILMPAAAAHRRPGRRIRANLLRAGVLRAIISLPGWGTTASGTDLWVLCRPDGVDHTHVLLLDATGDRDIIRDIWWSFRADPESDLPGPARSVRIVDLLDEETDLSPARHVAAKPAHAGVAFRPARTRLYTAARTLADTLPDLSAPLAGEPLPTTTVAELAKAGALSIRQAPMGMLTDGGGLPVLTARDVRLDRPPSGAADIAPGIIELRRGDVVALPPGRHSAVRVLSEDGMLLGPHLLLFRVDPQRLDPYFLAGFIRIAQAARTSSGSARADLHRARLLRLPLDAQHEYAQAFQTLSAFQRSAREAAELAESLVSLGFAGLADGSLRPARSSA</sequence>
<dbReference type="Proteomes" id="UP000275865">
    <property type="component" value="Unassembled WGS sequence"/>
</dbReference>
<dbReference type="CDD" id="cd02440">
    <property type="entry name" value="AdoMet_MTases"/>
    <property type="match status" value="1"/>
</dbReference>
<reference evidence="3 4" key="1">
    <citation type="submission" date="2018-09" db="EMBL/GenBank/DDBJ databases">
        <title>Micromonospora sp. nov. MS1-9, isolated from a root of Musa sp.</title>
        <authorList>
            <person name="Kuncharoen N."/>
            <person name="Kudo T."/>
            <person name="Ohkuma M."/>
            <person name="Yuki M."/>
            <person name="Tanasupawat S."/>
        </authorList>
    </citation>
    <scope>NUCLEOTIDE SEQUENCE [LARGE SCALE GENOMIC DNA]</scope>
    <source>
        <strain evidence="3 4">MS1-9</strain>
    </source>
</reference>
<dbReference type="RefSeq" id="WP_120689243.1">
    <property type="nucleotide sequence ID" value="NZ_RAZT01000006.1"/>
</dbReference>
<gene>
    <name evidence="3" type="ORF">D7044_14570</name>
</gene>